<keyword evidence="2" id="KW-1185">Reference proteome</keyword>
<accession>A0A9P6NQY4</accession>
<dbReference type="Proteomes" id="UP000886653">
    <property type="component" value="Unassembled WGS sequence"/>
</dbReference>
<evidence type="ECO:0000313" key="2">
    <source>
        <dbReference type="Proteomes" id="UP000886653"/>
    </source>
</evidence>
<proteinExistence type="predicted"/>
<evidence type="ECO:0000313" key="1">
    <source>
        <dbReference type="EMBL" id="KAG0148639.1"/>
    </source>
</evidence>
<sequence>MEEDNGKDMNAKKLPTNAGWNAYDMCTVPCYSDRQTASRRDRRDRSHITLTACKQLTPEIPHHTDVEAAAEWLLLRQLDHQKLRSQESSPTILNSPLFFCIHQPTIDTKKPNP</sequence>
<gene>
    <name evidence="1" type="ORF">CROQUDRAFT_90152</name>
</gene>
<reference evidence="1" key="1">
    <citation type="submission" date="2013-11" db="EMBL/GenBank/DDBJ databases">
        <title>Genome sequence of the fusiform rust pathogen reveals effectors for host alternation and coevolution with pine.</title>
        <authorList>
            <consortium name="DOE Joint Genome Institute"/>
            <person name="Smith K."/>
            <person name="Pendleton A."/>
            <person name="Kubisiak T."/>
            <person name="Anderson C."/>
            <person name="Salamov A."/>
            <person name="Aerts A."/>
            <person name="Riley R."/>
            <person name="Clum A."/>
            <person name="Lindquist E."/>
            <person name="Ence D."/>
            <person name="Campbell M."/>
            <person name="Kronenberg Z."/>
            <person name="Feau N."/>
            <person name="Dhillon B."/>
            <person name="Hamelin R."/>
            <person name="Burleigh J."/>
            <person name="Smith J."/>
            <person name="Yandell M."/>
            <person name="Nelson C."/>
            <person name="Grigoriev I."/>
            <person name="Davis J."/>
        </authorList>
    </citation>
    <scope>NUCLEOTIDE SEQUENCE</scope>
    <source>
        <strain evidence="1">G11</strain>
    </source>
</reference>
<dbReference type="AlphaFoldDB" id="A0A9P6NQY4"/>
<dbReference type="EMBL" id="MU167235">
    <property type="protein sequence ID" value="KAG0148639.1"/>
    <property type="molecule type" value="Genomic_DNA"/>
</dbReference>
<comment type="caution">
    <text evidence="1">The sequence shown here is derived from an EMBL/GenBank/DDBJ whole genome shotgun (WGS) entry which is preliminary data.</text>
</comment>
<name>A0A9P6NQY4_9BASI</name>
<organism evidence="1 2">
    <name type="scientific">Cronartium quercuum f. sp. fusiforme G11</name>
    <dbReference type="NCBI Taxonomy" id="708437"/>
    <lineage>
        <taxon>Eukaryota</taxon>
        <taxon>Fungi</taxon>
        <taxon>Dikarya</taxon>
        <taxon>Basidiomycota</taxon>
        <taxon>Pucciniomycotina</taxon>
        <taxon>Pucciniomycetes</taxon>
        <taxon>Pucciniales</taxon>
        <taxon>Coleosporiaceae</taxon>
        <taxon>Cronartium</taxon>
    </lineage>
</organism>
<protein>
    <submittedName>
        <fullName evidence="1">Uncharacterized protein</fullName>
    </submittedName>
</protein>